<dbReference type="PANTHER" id="PTHR43792:SF1">
    <property type="entry name" value="N-ACETYLTRANSFERASE DOMAIN-CONTAINING PROTEIN"/>
    <property type="match status" value="1"/>
</dbReference>
<proteinExistence type="predicted"/>
<dbReference type="Pfam" id="PF13302">
    <property type="entry name" value="Acetyltransf_3"/>
    <property type="match status" value="1"/>
</dbReference>
<protein>
    <submittedName>
        <fullName evidence="2">N-acetyltransferase</fullName>
    </submittedName>
</protein>
<gene>
    <name evidence="2" type="ORF">D5018_17210</name>
</gene>
<dbReference type="Proteomes" id="UP000281474">
    <property type="component" value="Unassembled WGS sequence"/>
</dbReference>
<dbReference type="OrthoDB" id="9798081at2"/>
<name>A0A3L8PSQ9_9GAMM</name>
<dbReference type="InterPro" id="IPR016181">
    <property type="entry name" value="Acyl_CoA_acyltransferase"/>
</dbReference>
<dbReference type="RefSeq" id="WP_121840225.1">
    <property type="nucleotide sequence ID" value="NZ_ML014820.1"/>
</dbReference>
<sequence>MAFLTTERLSIRRVEESDLEFIFRIVNTPGYIRFIGDNKVRTLDHARAYIMNGPKTSYQQYGFGLFHVSLISTGEAIGLCGLTKREFLPFVEIGYAYLPCYWGNGYAREAAQAIYRYGYDKLKVHRIMAVVRPDNPGSKAVLSGLGLRYIRDIMLPDEEEYMDLMG</sequence>
<feature type="domain" description="N-acetyltransferase" evidence="1">
    <location>
        <begin position="9"/>
        <end position="166"/>
    </location>
</feature>
<dbReference type="Gene3D" id="3.40.630.30">
    <property type="match status" value="1"/>
</dbReference>
<dbReference type="AlphaFoldDB" id="A0A3L8PSQ9"/>
<reference evidence="2 3" key="1">
    <citation type="submission" date="2018-09" db="EMBL/GenBank/DDBJ databases">
        <title>Phylogeny of the Shewanellaceae, and recommendation for two new genera, Pseudoshewanella and Parashewanella.</title>
        <authorList>
            <person name="Wang G."/>
        </authorList>
    </citation>
    <scope>NUCLEOTIDE SEQUENCE [LARGE SCALE GENOMIC DNA]</scope>
    <source>
        <strain evidence="2 3">C51</strain>
    </source>
</reference>
<dbReference type="EMBL" id="QZEI01000071">
    <property type="protein sequence ID" value="RLV58457.1"/>
    <property type="molecule type" value="Genomic_DNA"/>
</dbReference>
<dbReference type="SUPFAM" id="SSF55729">
    <property type="entry name" value="Acyl-CoA N-acyltransferases (Nat)"/>
    <property type="match status" value="1"/>
</dbReference>
<evidence type="ECO:0000313" key="2">
    <source>
        <dbReference type="EMBL" id="RLV58457.1"/>
    </source>
</evidence>
<keyword evidence="3" id="KW-1185">Reference proteome</keyword>
<dbReference type="InterPro" id="IPR051531">
    <property type="entry name" value="N-acetyltransferase"/>
</dbReference>
<evidence type="ECO:0000313" key="3">
    <source>
        <dbReference type="Proteomes" id="UP000281474"/>
    </source>
</evidence>
<dbReference type="PROSITE" id="PS51186">
    <property type="entry name" value="GNAT"/>
    <property type="match status" value="1"/>
</dbReference>
<dbReference type="GO" id="GO:0016747">
    <property type="term" value="F:acyltransferase activity, transferring groups other than amino-acyl groups"/>
    <property type="evidence" value="ECO:0007669"/>
    <property type="project" value="InterPro"/>
</dbReference>
<dbReference type="InterPro" id="IPR000182">
    <property type="entry name" value="GNAT_dom"/>
</dbReference>
<accession>A0A3L8PSQ9</accession>
<dbReference type="PANTHER" id="PTHR43792">
    <property type="entry name" value="GNAT FAMILY, PUTATIVE (AFU_ORTHOLOGUE AFUA_3G00765)-RELATED-RELATED"/>
    <property type="match status" value="1"/>
</dbReference>
<evidence type="ECO:0000259" key="1">
    <source>
        <dbReference type="PROSITE" id="PS51186"/>
    </source>
</evidence>
<comment type="caution">
    <text evidence="2">The sequence shown here is derived from an EMBL/GenBank/DDBJ whole genome shotgun (WGS) entry which is preliminary data.</text>
</comment>
<organism evidence="2 3">
    <name type="scientific">Parashewanella curva</name>
    <dbReference type="NCBI Taxonomy" id="2338552"/>
    <lineage>
        <taxon>Bacteria</taxon>
        <taxon>Pseudomonadati</taxon>
        <taxon>Pseudomonadota</taxon>
        <taxon>Gammaproteobacteria</taxon>
        <taxon>Alteromonadales</taxon>
        <taxon>Shewanellaceae</taxon>
        <taxon>Parashewanella</taxon>
    </lineage>
</organism>
<keyword evidence="2" id="KW-0808">Transferase</keyword>